<reference evidence="1 2" key="1">
    <citation type="submission" date="2019-06" db="EMBL/GenBank/DDBJ databases">
        <title>Sequencing the genomes of 1000 actinobacteria strains.</title>
        <authorList>
            <person name="Klenk H.-P."/>
        </authorList>
    </citation>
    <scope>NUCLEOTIDE SEQUENCE [LARGE SCALE GENOMIC DNA]</scope>
    <source>
        <strain evidence="1 2">DSM 45511</strain>
    </source>
</reference>
<dbReference type="RefSeq" id="WP_142101057.1">
    <property type="nucleotide sequence ID" value="NZ_VFPH01000001.1"/>
</dbReference>
<dbReference type="InterPro" id="IPR006764">
    <property type="entry name" value="SAM_dep_MeTrfase_SAV2177_type"/>
</dbReference>
<keyword evidence="1" id="KW-0808">Transferase</keyword>
<keyword evidence="1" id="KW-0489">Methyltransferase</keyword>
<evidence type="ECO:0000313" key="1">
    <source>
        <dbReference type="EMBL" id="TQM45455.1"/>
    </source>
</evidence>
<dbReference type="Pfam" id="PF04672">
    <property type="entry name" value="Methyltransf_19"/>
    <property type="match status" value="1"/>
</dbReference>
<organism evidence="1 2">
    <name type="scientific">Pseudonocardia cypriaca</name>
    <dbReference type="NCBI Taxonomy" id="882449"/>
    <lineage>
        <taxon>Bacteria</taxon>
        <taxon>Bacillati</taxon>
        <taxon>Actinomycetota</taxon>
        <taxon>Actinomycetes</taxon>
        <taxon>Pseudonocardiales</taxon>
        <taxon>Pseudonocardiaceae</taxon>
        <taxon>Pseudonocardia</taxon>
    </lineage>
</organism>
<proteinExistence type="predicted"/>
<dbReference type="GO" id="GO:0032259">
    <property type="term" value="P:methylation"/>
    <property type="evidence" value="ECO:0007669"/>
    <property type="project" value="UniProtKB-KW"/>
</dbReference>
<dbReference type="SUPFAM" id="SSF53335">
    <property type="entry name" value="S-adenosyl-L-methionine-dependent methyltransferases"/>
    <property type="match status" value="1"/>
</dbReference>
<dbReference type="PIRSF" id="PIRSF017393">
    <property type="entry name" value="MTase_SAV2177"/>
    <property type="match status" value="1"/>
</dbReference>
<gene>
    <name evidence="1" type="ORF">FB388_2855</name>
</gene>
<evidence type="ECO:0000313" key="2">
    <source>
        <dbReference type="Proteomes" id="UP000319818"/>
    </source>
</evidence>
<dbReference type="AlphaFoldDB" id="A0A543GHB1"/>
<name>A0A543GHB1_9PSEU</name>
<dbReference type="GO" id="GO:0008168">
    <property type="term" value="F:methyltransferase activity"/>
    <property type="evidence" value="ECO:0007669"/>
    <property type="project" value="UniProtKB-KW"/>
</dbReference>
<accession>A0A543GHB1</accession>
<comment type="caution">
    <text evidence="1">The sequence shown here is derived from an EMBL/GenBank/DDBJ whole genome shotgun (WGS) entry which is preliminary data.</text>
</comment>
<sequence>MDLGIDRAHGARIYDYILGGKDHYAIDRAAGDASLRLWPALRVHMLENRSFMHRAARYLAEQGVRQFLDVGTGIPTSPNLHEVVQAVVPDARVVYVDNDPVVLAHARARMGGTPQGRTAYVRADMREPDALLADPRLRDTLDLNEPVGLTLIAVLHFITDDELAREVVRKLVDALPPGSYVAASVATDDFAPVPLAGVQRVYEAYGESLQWRTKAQVEDLFAGLDLVEPGIVQIHKWRPAPGTGPIVDADIAMYGAIARKC</sequence>
<dbReference type="OrthoDB" id="5175904at2"/>
<dbReference type="InterPro" id="IPR029063">
    <property type="entry name" value="SAM-dependent_MTases_sf"/>
</dbReference>
<dbReference type="Gene3D" id="3.40.50.150">
    <property type="entry name" value="Vaccinia Virus protein VP39"/>
    <property type="match status" value="1"/>
</dbReference>
<dbReference type="EMBL" id="VFPH01000001">
    <property type="protein sequence ID" value="TQM45455.1"/>
    <property type="molecule type" value="Genomic_DNA"/>
</dbReference>
<protein>
    <submittedName>
        <fullName evidence="1">S-adenosyl methyltransferase</fullName>
    </submittedName>
</protein>
<keyword evidence="2" id="KW-1185">Reference proteome</keyword>
<dbReference type="Proteomes" id="UP000319818">
    <property type="component" value="Unassembled WGS sequence"/>
</dbReference>